<dbReference type="InterPro" id="IPR052408">
    <property type="entry name" value="Exonuclease_MUT-7-like"/>
</dbReference>
<proteinExistence type="predicted"/>
<dbReference type="Proteomes" id="UP000325577">
    <property type="component" value="Linkage Group LG14"/>
</dbReference>
<gene>
    <name evidence="2" type="ORF">F0562_026759</name>
</gene>
<dbReference type="EMBL" id="CM018037">
    <property type="protein sequence ID" value="KAA8540067.1"/>
    <property type="molecule type" value="Genomic_DNA"/>
</dbReference>
<dbReference type="InterPro" id="IPR002782">
    <property type="entry name" value="Mut7-C_RNAse_dom"/>
</dbReference>
<organism evidence="2 3">
    <name type="scientific">Nyssa sinensis</name>
    <dbReference type="NCBI Taxonomy" id="561372"/>
    <lineage>
        <taxon>Eukaryota</taxon>
        <taxon>Viridiplantae</taxon>
        <taxon>Streptophyta</taxon>
        <taxon>Embryophyta</taxon>
        <taxon>Tracheophyta</taxon>
        <taxon>Spermatophyta</taxon>
        <taxon>Magnoliopsida</taxon>
        <taxon>eudicotyledons</taxon>
        <taxon>Gunneridae</taxon>
        <taxon>Pentapetalae</taxon>
        <taxon>asterids</taxon>
        <taxon>Cornales</taxon>
        <taxon>Nyssaceae</taxon>
        <taxon>Nyssa</taxon>
    </lineage>
</organism>
<reference evidence="2 3" key="1">
    <citation type="submission" date="2019-09" db="EMBL/GenBank/DDBJ databases">
        <title>A chromosome-level genome assembly of the Chinese tupelo Nyssa sinensis.</title>
        <authorList>
            <person name="Yang X."/>
            <person name="Kang M."/>
            <person name="Yang Y."/>
            <person name="Xiong H."/>
            <person name="Wang M."/>
            <person name="Zhang Z."/>
            <person name="Wang Z."/>
            <person name="Wu H."/>
            <person name="Ma T."/>
            <person name="Liu J."/>
            <person name="Xi Z."/>
        </authorList>
    </citation>
    <scope>NUCLEOTIDE SEQUENCE [LARGE SCALE GENOMIC DNA]</scope>
    <source>
        <strain evidence="2">J267</strain>
        <tissue evidence="2">Leaf</tissue>
    </source>
</reference>
<accession>A0A5J5BEB0</accession>
<protein>
    <recommendedName>
        <fullName evidence="1">Mut7-C RNAse domain-containing protein</fullName>
    </recommendedName>
</protein>
<keyword evidence="3" id="KW-1185">Reference proteome</keyword>
<dbReference type="AlphaFoldDB" id="A0A5J5BEB0"/>
<sequence length="134" mass="15829">MDGGYDFETENSNLLLLISHIIKRVEQNFYCLLKNLFDLMHIEYNWLWDLIDKAQKEKGVLLTQDAKLLRHEYLINNQIYRVKNLLKNEQLLEVIKIFRLKICEDQLMLRCTKCGGSAWTPTNFPGRVPDATLQ</sequence>
<dbReference type="PANTHER" id="PTHR47765">
    <property type="entry name" value="3'-5' EXONUCLEASE DOMAIN-CONTAINING PROTEIN"/>
    <property type="match status" value="1"/>
</dbReference>
<dbReference type="OrthoDB" id="10261556at2759"/>
<feature type="domain" description="Mut7-C RNAse" evidence="1">
    <location>
        <begin position="48"/>
        <end position="116"/>
    </location>
</feature>
<dbReference type="PANTHER" id="PTHR47765:SF2">
    <property type="entry name" value="EXONUCLEASE MUT-7 HOMOLOG"/>
    <property type="match status" value="1"/>
</dbReference>
<name>A0A5J5BEB0_9ASTE</name>
<dbReference type="Pfam" id="PF01927">
    <property type="entry name" value="Mut7-C"/>
    <property type="match status" value="1"/>
</dbReference>
<evidence type="ECO:0000313" key="2">
    <source>
        <dbReference type="EMBL" id="KAA8540067.1"/>
    </source>
</evidence>
<evidence type="ECO:0000313" key="3">
    <source>
        <dbReference type="Proteomes" id="UP000325577"/>
    </source>
</evidence>
<evidence type="ECO:0000259" key="1">
    <source>
        <dbReference type="Pfam" id="PF01927"/>
    </source>
</evidence>